<feature type="chain" id="PRO_5006143183" evidence="2">
    <location>
        <begin position="22"/>
        <end position="228"/>
    </location>
</feature>
<evidence type="ECO:0000256" key="2">
    <source>
        <dbReference type="SAM" id="SignalP"/>
    </source>
</evidence>
<proteinExistence type="predicted"/>
<reference evidence="3 4" key="1">
    <citation type="submission" date="2015-08" db="EMBL/GenBank/DDBJ databases">
        <title>The genome of the Asian arowana (Scleropages formosus).</title>
        <authorList>
            <person name="Tan M.H."/>
            <person name="Gan H.M."/>
            <person name="Croft L.J."/>
            <person name="Austin C.M."/>
        </authorList>
    </citation>
    <scope>NUCLEOTIDE SEQUENCE [LARGE SCALE GENOMIC DNA]</scope>
    <source>
        <strain evidence="3">Aro1</strain>
    </source>
</reference>
<dbReference type="Proteomes" id="UP000034805">
    <property type="component" value="Unassembled WGS sequence"/>
</dbReference>
<protein>
    <submittedName>
        <fullName evidence="3">Uncharacterized protein</fullName>
    </submittedName>
</protein>
<gene>
    <name evidence="3" type="ORF">Z043_118469</name>
</gene>
<organism evidence="3 4">
    <name type="scientific">Scleropages formosus</name>
    <name type="common">Asian bonytongue</name>
    <name type="synonym">Osteoglossum formosum</name>
    <dbReference type="NCBI Taxonomy" id="113540"/>
    <lineage>
        <taxon>Eukaryota</taxon>
        <taxon>Metazoa</taxon>
        <taxon>Chordata</taxon>
        <taxon>Craniata</taxon>
        <taxon>Vertebrata</taxon>
        <taxon>Euteleostomi</taxon>
        <taxon>Actinopterygii</taxon>
        <taxon>Neopterygii</taxon>
        <taxon>Teleostei</taxon>
        <taxon>Osteoglossocephala</taxon>
        <taxon>Osteoglossomorpha</taxon>
        <taxon>Osteoglossiformes</taxon>
        <taxon>Osteoglossidae</taxon>
        <taxon>Scleropages</taxon>
    </lineage>
</organism>
<dbReference type="AlphaFoldDB" id="A0A0P7U6V4"/>
<dbReference type="EMBL" id="JARO02008013">
    <property type="protein sequence ID" value="KPP63287.1"/>
    <property type="molecule type" value="Genomic_DNA"/>
</dbReference>
<feature type="non-terminal residue" evidence="3">
    <location>
        <position position="228"/>
    </location>
</feature>
<evidence type="ECO:0000256" key="1">
    <source>
        <dbReference type="SAM" id="MobiDB-lite"/>
    </source>
</evidence>
<name>A0A0P7U6V4_SCLFO</name>
<feature type="compositionally biased region" description="Low complexity" evidence="1">
    <location>
        <begin position="149"/>
        <end position="160"/>
    </location>
</feature>
<evidence type="ECO:0000313" key="4">
    <source>
        <dbReference type="Proteomes" id="UP000034805"/>
    </source>
</evidence>
<comment type="caution">
    <text evidence="3">The sequence shown here is derived from an EMBL/GenBank/DDBJ whole genome shotgun (WGS) entry which is preliminary data.</text>
</comment>
<accession>A0A0P7U6V4</accession>
<feature type="compositionally biased region" description="Low complexity" evidence="1">
    <location>
        <begin position="101"/>
        <end position="116"/>
    </location>
</feature>
<evidence type="ECO:0000313" key="3">
    <source>
        <dbReference type="EMBL" id="KPP63287.1"/>
    </source>
</evidence>
<feature type="compositionally biased region" description="Basic and acidic residues" evidence="1">
    <location>
        <begin position="169"/>
        <end position="182"/>
    </location>
</feature>
<feature type="signal peptide" evidence="2">
    <location>
        <begin position="1"/>
        <end position="21"/>
    </location>
</feature>
<sequence>MSMFIAVAMVGFITLLRLARAAMAANRIRTVLQDPRTWEEKENAAGESEQTCPACTERKKNVLPRTRPTEQIDTENSLRKRNSLRAVSNLLSTQLTLLPLHRPRAAASPGPASDARACSDSEEGPDKGERLAAQKRLRRAPPPGMLRRASSTWTTTTSATGLPTMEPGPVRRDRSASIKSAHEAPGSSSGCVDLWNSSSTLSKVRSVSSSYALSGITNHLGSVRQNRP</sequence>
<keyword evidence="2" id="KW-0732">Signal</keyword>
<feature type="region of interest" description="Disordered" evidence="1">
    <location>
        <begin position="101"/>
        <end position="193"/>
    </location>
</feature>